<dbReference type="OrthoDB" id="9785699at2"/>
<evidence type="ECO:0000313" key="6">
    <source>
        <dbReference type="Proteomes" id="UP000005435"/>
    </source>
</evidence>
<dbReference type="STRING" id="720554.Clocl_0188"/>
<dbReference type="InterPro" id="IPR007197">
    <property type="entry name" value="rSAM"/>
</dbReference>
<keyword evidence="1" id="KW-0479">Metal-binding</keyword>
<dbReference type="EMBL" id="CP003065">
    <property type="protein sequence ID" value="AEV66933.1"/>
    <property type="molecule type" value="Genomic_DNA"/>
</dbReference>
<feature type="domain" description="Radical SAM core" evidence="4">
    <location>
        <begin position="22"/>
        <end position="197"/>
    </location>
</feature>
<dbReference type="SUPFAM" id="SSF102114">
    <property type="entry name" value="Radical SAM enzymes"/>
    <property type="match status" value="1"/>
</dbReference>
<dbReference type="InterPro" id="IPR040086">
    <property type="entry name" value="MJ0683-like"/>
</dbReference>
<protein>
    <submittedName>
        <fullName evidence="5">DNA repair photolyase</fullName>
    </submittedName>
</protein>
<dbReference type="PANTHER" id="PTHR43432">
    <property type="entry name" value="SLR0285 PROTEIN"/>
    <property type="match status" value="1"/>
</dbReference>
<dbReference type="SFLD" id="SFLDG01084">
    <property type="entry name" value="Uncharacterised_Radical_SAM_Su"/>
    <property type="match status" value="1"/>
</dbReference>
<reference evidence="6" key="1">
    <citation type="submission" date="2011-12" db="EMBL/GenBank/DDBJ databases">
        <title>Complete sequence of Clostridium clariflavum DSM 19732.</title>
        <authorList>
            <consortium name="US DOE Joint Genome Institute"/>
            <person name="Lucas S."/>
            <person name="Han J."/>
            <person name="Lapidus A."/>
            <person name="Cheng J.-F."/>
            <person name="Goodwin L."/>
            <person name="Pitluck S."/>
            <person name="Peters L."/>
            <person name="Teshima H."/>
            <person name="Detter J.C."/>
            <person name="Han C."/>
            <person name="Tapia R."/>
            <person name="Land M."/>
            <person name="Hauser L."/>
            <person name="Kyrpides N."/>
            <person name="Ivanova N."/>
            <person name="Pagani I."/>
            <person name="Kitzmiller T."/>
            <person name="Lynd L."/>
            <person name="Izquierdo J."/>
            <person name="Woyke T."/>
        </authorList>
    </citation>
    <scope>NUCLEOTIDE SEQUENCE [LARGE SCALE GENOMIC DNA]</scope>
    <source>
        <strain evidence="6">DSM 19732 / NBRC 101661 / EBR45</strain>
    </source>
</reference>
<dbReference type="InterPro" id="IPR058240">
    <property type="entry name" value="rSAM_sf"/>
</dbReference>
<dbReference type="HOGENOM" id="CLU_1080542_0_0_9"/>
<dbReference type="SFLD" id="SFLDS00029">
    <property type="entry name" value="Radical_SAM"/>
    <property type="match status" value="1"/>
</dbReference>
<sequence>MKYIKRKTLLYKTEVEYGDYTINHVQGCSHGCRYPCYAFLMAKRFGRVKTYEEWIKPIIVENSVELLEREIPKLKDKIKSVHFSFTTDPFMYGYEEVAELTLKLINILNNANIKCTTLTKGILPIELAQLGKENEVGITLISLSEEYRKQYEPYSAPYNERINSLYELHKKGIKTWVSIEPYPTPNIIDQDLQDILNAVNFADKIIFGRLNYNSKVTQYPDYKNFYNNASFQVINYCQKNNKQYHIKNGTLTMKQDV</sequence>
<dbReference type="GO" id="GO:0051536">
    <property type="term" value="F:iron-sulfur cluster binding"/>
    <property type="evidence" value="ECO:0007669"/>
    <property type="project" value="UniProtKB-KW"/>
</dbReference>
<dbReference type="PANTHER" id="PTHR43432:SF6">
    <property type="entry name" value="RADICAL SAM CORE DOMAIN-CONTAINING PROTEIN"/>
    <property type="match status" value="1"/>
</dbReference>
<keyword evidence="6" id="KW-1185">Reference proteome</keyword>
<reference evidence="5 6" key="2">
    <citation type="journal article" date="2012" name="Stand. Genomic Sci.">
        <title>Complete Genome Sequence of Clostridium clariflavum DSM 19732.</title>
        <authorList>
            <person name="Izquierdo J.A."/>
            <person name="Goodwin L."/>
            <person name="Davenport K.W."/>
            <person name="Teshima H."/>
            <person name="Bruce D."/>
            <person name="Detter C."/>
            <person name="Tapia R."/>
            <person name="Han S."/>
            <person name="Land M."/>
            <person name="Hauser L."/>
            <person name="Jeffries C.D."/>
            <person name="Han J."/>
            <person name="Pitluck S."/>
            <person name="Nolan M."/>
            <person name="Chen A."/>
            <person name="Huntemann M."/>
            <person name="Mavromatis K."/>
            <person name="Mikhailova N."/>
            <person name="Liolios K."/>
            <person name="Woyke T."/>
            <person name="Lynd L.R."/>
        </authorList>
    </citation>
    <scope>NUCLEOTIDE SEQUENCE [LARGE SCALE GENOMIC DNA]</scope>
    <source>
        <strain evidence="6">DSM 19732 / NBRC 101661 / EBR45</strain>
    </source>
</reference>
<dbReference type="eggNOG" id="COG1533">
    <property type="taxonomic scope" value="Bacteria"/>
</dbReference>
<evidence type="ECO:0000256" key="3">
    <source>
        <dbReference type="ARBA" id="ARBA00023014"/>
    </source>
</evidence>
<dbReference type="Pfam" id="PF04055">
    <property type="entry name" value="Radical_SAM"/>
    <property type="match status" value="1"/>
</dbReference>
<evidence type="ECO:0000313" key="5">
    <source>
        <dbReference type="EMBL" id="AEV66933.1"/>
    </source>
</evidence>
<dbReference type="GO" id="GO:0046872">
    <property type="term" value="F:metal ion binding"/>
    <property type="evidence" value="ECO:0007669"/>
    <property type="project" value="UniProtKB-KW"/>
</dbReference>
<dbReference type="Proteomes" id="UP000005435">
    <property type="component" value="Chromosome"/>
</dbReference>
<name>G8M0C6_ACECE</name>
<dbReference type="KEGG" id="ccl:Clocl_0188"/>
<accession>G8M0C6</accession>
<evidence type="ECO:0000256" key="2">
    <source>
        <dbReference type="ARBA" id="ARBA00023004"/>
    </source>
</evidence>
<dbReference type="CDD" id="cd01335">
    <property type="entry name" value="Radical_SAM"/>
    <property type="match status" value="1"/>
</dbReference>
<keyword evidence="3" id="KW-0411">Iron-sulfur</keyword>
<keyword evidence="5" id="KW-0456">Lyase</keyword>
<dbReference type="Gene3D" id="3.80.30.30">
    <property type="match status" value="1"/>
</dbReference>
<evidence type="ECO:0000259" key="4">
    <source>
        <dbReference type="Pfam" id="PF04055"/>
    </source>
</evidence>
<dbReference type="GO" id="GO:0016829">
    <property type="term" value="F:lyase activity"/>
    <property type="evidence" value="ECO:0007669"/>
    <property type="project" value="UniProtKB-KW"/>
</dbReference>
<dbReference type="RefSeq" id="WP_014253571.1">
    <property type="nucleotide sequence ID" value="NC_016627.1"/>
</dbReference>
<evidence type="ECO:0000256" key="1">
    <source>
        <dbReference type="ARBA" id="ARBA00022723"/>
    </source>
</evidence>
<proteinExistence type="predicted"/>
<gene>
    <name evidence="5" type="ordered locus">Clocl_0188</name>
</gene>
<dbReference type="AlphaFoldDB" id="G8M0C6"/>
<keyword evidence="2" id="KW-0408">Iron</keyword>
<organism evidence="5 6">
    <name type="scientific">Acetivibrio clariflavus (strain DSM 19732 / NBRC 101661 / EBR45)</name>
    <name type="common">Clostridium clariflavum</name>
    <dbReference type="NCBI Taxonomy" id="720554"/>
    <lineage>
        <taxon>Bacteria</taxon>
        <taxon>Bacillati</taxon>
        <taxon>Bacillota</taxon>
        <taxon>Clostridia</taxon>
        <taxon>Eubacteriales</taxon>
        <taxon>Oscillospiraceae</taxon>
        <taxon>Acetivibrio</taxon>
    </lineage>
</organism>